<sequence length="74" mass="7867">MDDGIHCAARIDLAGKIKNLRKIGQITDRGDGVLVHEFLYGRHAPASARARRLRGPGPAQSIGRAGNEHAGLDA</sequence>
<organism evidence="2 3">
    <name type="scientific">Ideonella azotifigens</name>
    <dbReference type="NCBI Taxonomy" id="513160"/>
    <lineage>
        <taxon>Bacteria</taxon>
        <taxon>Pseudomonadati</taxon>
        <taxon>Pseudomonadota</taxon>
        <taxon>Betaproteobacteria</taxon>
        <taxon>Burkholderiales</taxon>
        <taxon>Sphaerotilaceae</taxon>
        <taxon>Ideonella</taxon>
    </lineage>
</organism>
<name>A0ABP3V6A5_9BURK</name>
<reference evidence="3" key="1">
    <citation type="journal article" date="2019" name="Int. J. Syst. Evol. Microbiol.">
        <title>The Global Catalogue of Microorganisms (GCM) 10K type strain sequencing project: providing services to taxonomists for standard genome sequencing and annotation.</title>
        <authorList>
            <consortium name="The Broad Institute Genomics Platform"/>
            <consortium name="The Broad Institute Genome Sequencing Center for Infectious Disease"/>
            <person name="Wu L."/>
            <person name="Ma J."/>
        </authorList>
    </citation>
    <scope>NUCLEOTIDE SEQUENCE [LARGE SCALE GENOMIC DNA]</scope>
    <source>
        <strain evidence="3">JCM 15503</strain>
    </source>
</reference>
<feature type="region of interest" description="Disordered" evidence="1">
    <location>
        <begin position="46"/>
        <end position="74"/>
    </location>
</feature>
<gene>
    <name evidence="2" type="ORF">GCM10009107_19910</name>
</gene>
<evidence type="ECO:0000313" key="3">
    <source>
        <dbReference type="Proteomes" id="UP001500279"/>
    </source>
</evidence>
<evidence type="ECO:0000256" key="1">
    <source>
        <dbReference type="SAM" id="MobiDB-lite"/>
    </source>
</evidence>
<comment type="caution">
    <text evidence="2">The sequence shown here is derived from an EMBL/GenBank/DDBJ whole genome shotgun (WGS) entry which is preliminary data.</text>
</comment>
<keyword evidence="3" id="KW-1185">Reference proteome</keyword>
<protein>
    <submittedName>
        <fullName evidence="2">Uncharacterized protein</fullName>
    </submittedName>
</protein>
<proteinExistence type="predicted"/>
<dbReference type="Proteomes" id="UP001500279">
    <property type="component" value="Unassembled WGS sequence"/>
</dbReference>
<evidence type="ECO:0000313" key="2">
    <source>
        <dbReference type="EMBL" id="GAA0749318.1"/>
    </source>
</evidence>
<accession>A0ABP3V6A5</accession>
<dbReference type="EMBL" id="BAAAEW010000008">
    <property type="protein sequence ID" value="GAA0749318.1"/>
    <property type="molecule type" value="Genomic_DNA"/>
</dbReference>